<comment type="caution">
    <text evidence="1">The sequence shown here is derived from an EMBL/GenBank/DDBJ whole genome shotgun (WGS) entry which is preliminary data.</text>
</comment>
<dbReference type="Proteomes" id="UP000824540">
    <property type="component" value="Unassembled WGS sequence"/>
</dbReference>
<gene>
    <name evidence="1" type="ORF">JZ751_008801</name>
</gene>
<organism evidence="1 2">
    <name type="scientific">Albula glossodonta</name>
    <name type="common">roundjaw bonefish</name>
    <dbReference type="NCBI Taxonomy" id="121402"/>
    <lineage>
        <taxon>Eukaryota</taxon>
        <taxon>Metazoa</taxon>
        <taxon>Chordata</taxon>
        <taxon>Craniata</taxon>
        <taxon>Vertebrata</taxon>
        <taxon>Euteleostomi</taxon>
        <taxon>Actinopterygii</taxon>
        <taxon>Neopterygii</taxon>
        <taxon>Teleostei</taxon>
        <taxon>Albuliformes</taxon>
        <taxon>Albulidae</taxon>
        <taxon>Albula</taxon>
    </lineage>
</organism>
<keyword evidence="2" id="KW-1185">Reference proteome</keyword>
<dbReference type="AlphaFoldDB" id="A0A8T2PAD7"/>
<reference evidence="1" key="1">
    <citation type="thesis" date="2021" institute="BYU ScholarsArchive" country="Provo, UT, USA">
        <title>Applications of and Algorithms for Genome Assembly and Genomic Analyses with an Emphasis on Marine Teleosts.</title>
        <authorList>
            <person name="Pickett B.D."/>
        </authorList>
    </citation>
    <scope>NUCLEOTIDE SEQUENCE</scope>
    <source>
        <strain evidence="1">HI-2016</strain>
    </source>
</reference>
<proteinExistence type="predicted"/>
<accession>A0A8T2PAD7</accession>
<sequence length="263" mass="29630">MKKKQFYIFSFRKKQPDMSEDKASLKQIIFFSSKLWTDSVCHSSTQTLQPTGSAKSLLRVENHQQLVISLISSFSMCALLFSPSHSAHHTHTCCSQVFDSEKHGRTIESALGNGVTFIPERPWKMTRFVYVTPDMEEILCFGSKRLQTGAGEFTQADMQGGRSCRGVNPPKRKHSFSAFCTSHTYCRPSFQKRCHTKLQNRITNADTHRISPKSVMAAITILLMSRNGCQLSKRAYCSHLQAGTWPSVWEAGRPQGGRLSCPD</sequence>
<dbReference type="EMBL" id="JAFBMS010000017">
    <property type="protein sequence ID" value="KAG9345657.1"/>
    <property type="molecule type" value="Genomic_DNA"/>
</dbReference>
<protein>
    <submittedName>
        <fullName evidence="1">Uncharacterized protein</fullName>
    </submittedName>
</protein>
<name>A0A8T2PAD7_9TELE</name>
<evidence type="ECO:0000313" key="1">
    <source>
        <dbReference type="EMBL" id="KAG9345657.1"/>
    </source>
</evidence>
<evidence type="ECO:0000313" key="2">
    <source>
        <dbReference type="Proteomes" id="UP000824540"/>
    </source>
</evidence>